<accession>A0A0P5LN64</accession>
<organism evidence="1 2">
    <name type="scientific">Daphnia magna</name>
    <dbReference type="NCBI Taxonomy" id="35525"/>
    <lineage>
        <taxon>Eukaryota</taxon>
        <taxon>Metazoa</taxon>
        <taxon>Ecdysozoa</taxon>
        <taxon>Arthropoda</taxon>
        <taxon>Crustacea</taxon>
        <taxon>Branchiopoda</taxon>
        <taxon>Diplostraca</taxon>
        <taxon>Cladocera</taxon>
        <taxon>Anomopoda</taxon>
        <taxon>Daphniidae</taxon>
        <taxon>Daphnia</taxon>
    </lineage>
</organism>
<evidence type="ECO:0000313" key="2">
    <source>
        <dbReference type="Proteomes" id="UP000076858"/>
    </source>
</evidence>
<sequence length="103" mass="11857">MVGKLSMETSVVYFMPLLYNFKTSSGEITKFVEFLWTCQLSRQLFHFAWLWTDDGCLNKRLSSQNLSTNSVCFELHLVNSINAEIFKEEHGLALLARFLSPSV</sequence>
<name>A0A0P5LN64_9CRUS</name>
<dbReference type="AlphaFoldDB" id="A0A0P5LN64"/>
<keyword evidence="2" id="KW-1185">Reference proteome</keyword>
<proteinExistence type="predicted"/>
<comment type="caution">
    <text evidence="1">The sequence shown here is derived from an EMBL/GenBank/DDBJ whole genome shotgun (WGS) entry which is preliminary data.</text>
</comment>
<gene>
    <name evidence="1" type="ORF">APZ42_030270</name>
</gene>
<dbReference type="EMBL" id="LRGB01002793">
    <property type="protein sequence ID" value="KZS06327.1"/>
    <property type="molecule type" value="Genomic_DNA"/>
</dbReference>
<dbReference type="Proteomes" id="UP000076858">
    <property type="component" value="Unassembled WGS sequence"/>
</dbReference>
<protein>
    <submittedName>
        <fullName evidence="1">Uncharacterized protein</fullName>
    </submittedName>
</protein>
<reference evidence="1 2" key="1">
    <citation type="submission" date="2016-03" db="EMBL/GenBank/DDBJ databases">
        <title>EvidentialGene: Evidence-directed Construction of Genes on Genomes.</title>
        <authorList>
            <person name="Gilbert D.G."/>
            <person name="Choi J.-H."/>
            <person name="Mockaitis K."/>
            <person name="Colbourne J."/>
            <person name="Pfrender M."/>
        </authorList>
    </citation>
    <scope>NUCLEOTIDE SEQUENCE [LARGE SCALE GENOMIC DNA]</scope>
    <source>
        <strain evidence="1 2">Xinb3</strain>
        <tissue evidence="1">Complete organism</tissue>
    </source>
</reference>
<evidence type="ECO:0000313" key="1">
    <source>
        <dbReference type="EMBL" id="KZS06327.1"/>
    </source>
</evidence>